<dbReference type="Pfam" id="PF17146">
    <property type="entry name" value="PIN_6"/>
    <property type="match status" value="1"/>
</dbReference>
<evidence type="ECO:0000313" key="12">
    <source>
        <dbReference type="EMBL" id="CDZ98705.1"/>
    </source>
</evidence>
<dbReference type="GO" id="GO:0030688">
    <property type="term" value="C:preribosome, small subunit precursor"/>
    <property type="evidence" value="ECO:0007669"/>
    <property type="project" value="TreeGrafter"/>
</dbReference>
<evidence type="ECO:0000256" key="9">
    <source>
        <dbReference type="SAM" id="MobiDB-lite"/>
    </source>
</evidence>
<dbReference type="Gene3D" id="6.20.210.10">
    <property type="entry name" value="Nin one binding (NOB1), Zn-ribbon-like"/>
    <property type="match status" value="1"/>
</dbReference>
<sequence>MDPISSTTAPVPSSSSVPPVASSSTTSAPSASSSQPQPPIKNLILDAAPLLTQFPLRGLASKYIIAPQVLAEIRDKRAREHFERLGLLEGVEIEVRDVDLVSLAKVTAFAKQTGDYAVLSHTDLCVLALTYAVEVEENGHWRVRDELGKPPAGRPVPASASASANASTTAPAPTSPSKSNNSSAPASSPSKHQPATTTASITTSGSSSTPGSSILPSTSSWGKRPASNPASVSAPTSVSAPASNAPEDQKDANGEVTDNQAEKDVPADDHIVESISQRLDRATLEASPAPVADPQPSASSSSSVATTTAVVPPSLPSTAQAADAEAESDSDDSNSEDDEEEGGAWITPSNVSTHKAKDLGLALPEANQTGGKARKSAILKSACMTSDFAVQNVLLQMGLNLVGGEGRRIRSVKSWVLRCHACFKLCKDPSKKFCPSCGGPTLIRTSITTSAPTDGSSEQTTTVHLKKNFQYHTRGTRYSIPLPKAGSSKGQKHGGSGLVLREDQAEWQRGVRMEQGRKAKADRLVKKSLESGGNGAGGSGSWLDADWMPEMYSVGMSGKGRRSENGGGRDGGFLPKIGHGRKNPNSVRRK</sequence>
<evidence type="ECO:0000256" key="4">
    <source>
        <dbReference type="ARBA" id="ARBA00022801"/>
    </source>
</evidence>
<comment type="subcellular location">
    <subcellularLocation>
        <location evidence="7">Nucleus</location>
        <location evidence="7">Nucleolus</location>
    </subcellularLocation>
</comment>
<dbReference type="InterPro" id="IPR033411">
    <property type="entry name" value="Ribonuclease_PIN"/>
</dbReference>
<comment type="function">
    <text evidence="7">Required for the synthesis of 40S ribosome subunits. Has a role in processing 20S pre-rRNA into the mature 18S rRNA, where it is required for cleavage at the 3' end of the mature 18S rRNA (D-site). Accompanies the 20S pre-rRNA from the nucleus to the cytoplasm.</text>
</comment>
<dbReference type="InterPro" id="IPR036283">
    <property type="entry name" value="NOB1_Zf-like_sf"/>
</dbReference>
<evidence type="ECO:0000259" key="10">
    <source>
        <dbReference type="Pfam" id="PF08772"/>
    </source>
</evidence>
<dbReference type="GO" id="GO:0016787">
    <property type="term" value="F:hydrolase activity"/>
    <property type="evidence" value="ECO:0007669"/>
    <property type="project" value="UniProtKB-KW"/>
</dbReference>
<dbReference type="FunFam" id="3.40.50.1010:FF:000020">
    <property type="entry name" value="20S-pre-rRNA D-site endonuclease NOB1"/>
    <property type="match status" value="1"/>
</dbReference>
<dbReference type="GO" id="GO:0030490">
    <property type="term" value="P:maturation of SSU-rRNA"/>
    <property type="evidence" value="ECO:0007669"/>
    <property type="project" value="TreeGrafter"/>
</dbReference>
<feature type="binding site" evidence="8">
    <location>
        <position position="422"/>
    </location>
    <ligand>
        <name>Zn(2+)</name>
        <dbReference type="ChEBI" id="CHEBI:29105"/>
    </ligand>
</feature>
<feature type="region of interest" description="Disordered" evidence="9">
    <location>
        <begin position="283"/>
        <end position="351"/>
    </location>
</feature>
<dbReference type="InterPro" id="IPR017117">
    <property type="entry name" value="Nob1_euk"/>
</dbReference>
<keyword evidence="12" id="KW-0647">Proteasome</keyword>
<feature type="compositionally biased region" description="Acidic residues" evidence="9">
    <location>
        <begin position="324"/>
        <end position="342"/>
    </location>
</feature>
<evidence type="ECO:0000256" key="1">
    <source>
        <dbReference type="ARBA" id="ARBA00005858"/>
    </source>
</evidence>
<feature type="binding site" evidence="8">
    <location>
        <position position="419"/>
    </location>
    <ligand>
        <name>Zn(2+)</name>
        <dbReference type="ChEBI" id="CHEBI:29105"/>
    </ligand>
</feature>
<dbReference type="InterPro" id="IPR039907">
    <property type="entry name" value="NOB1"/>
</dbReference>
<dbReference type="GO" id="GO:0004521">
    <property type="term" value="F:RNA endonuclease activity"/>
    <property type="evidence" value="ECO:0007669"/>
    <property type="project" value="UniProtKB-UniRule"/>
</dbReference>
<dbReference type="GO" id="GO:0005730">
    <property type="term" value="C:nucleolus"/>
    <property type="evidence" value="ECO:0007669"/>
    <property type="project" value="UniProtKB-SubCell"/>
</dbReference>
<dbReference type="InterPro" id="IPR014881">
    <property type="entry name" value="NOB1_Zn-bd"/>
</dbReference>
<feature type="domain" description="Nin one binding (NOB1) Zn-ribbon-like" evidence="10">
    <location>
        <begin position="409"/>
        <end position="486"/>
    </location>
</feature>
<dbReference type="EMBL" id="LN483345">
    <property type="protein sequence ID" value="CDZ98705.1"/>
    <property type="molecule type" value="Genomic_DNA"/>
</dbReference>
<feature type="domain" description="Ribonuclease PIN" evidence="11">
    <location>
        <begin position="43"/>
        <end position="132"/>
    </location>
</feature>
<feature type="compositionally biased region" description="Basic and acidic residues" evidence="9">
    <location>
        <begin position="260"/>
        <end position="271"/>
    </location>
</feature>
<feature type="binding site" evidence="8">
    <location>
        <position position="434"/>
    </location>
    <ligand>
        <name>Zn(2+)</name>
        <dbReference type="ChEBI" id="CHEBI:29105"/>
    </ligand>
</feature>
<dbReference type="GO" id="GO:0005737">
    <property type="term" value="C:cytoplasm"/>
    <property type="evidence" value="ECO:0007669"/>
    <property type="project" value="UniProtKB-ARBA"/>
</dbReference>
<proteinExistence type="inferred from homology"/>
<keyword evidence="4" id="KW-0378">Hydrolase</keyword>
<dbReference type="GO" id="GO:0046872">
    <property type="term" value="F:metal ion binding"/>
    <property type="evidence" value="ECO:0007669"/>
    <property type="project" value="UniProtKB-UniRule"/>
</dbReference>
<evidence type="ECO:0000256" key="5">
    <source>
        <dbReference type="ARBA" id="ARBA00022833"/>
    </source>
</evidence>
<name>A0A0F7SK01_PHARH</name>
<feature type="compositionally biased region" description="Basic residues" evidence="9">
    <location>
        <begin position="578"/>
        <end position="590"/>
    </location>
</feature>
<dbReference type="PIRSF" id="PIRSF037125">
    <property type="entry name" value="D-site_20S_pre-rRNA_nuclease"/>
    <property type="match status" value="1"/>
</dbReference>
<feature type="region of interest" description="Disordered" evidence="9">
    <location>
        <begin position="1"/>
        <end position="37"/>
    </location>
</feature>
<evidence type="ECO:0000256" key="3">
    <source>
        <dbReference type="ARBA" id="ARBA00022723"/>
    </source>
</evidence>
<feature type="compositionally biased region" description="Low complexity" evidence="9">
    <location>
        <begin position="157"/>
        <end position="246"/>
    </location>
</feature>
<evidence type="ECO:0000256" key="6">
    <source>
        <dbReference type="ARBA" id="ARBA00023242"/>
    </source>
</evidence>
<feature type="region of interest" description="Disordered" evidence="9">
    <location>
        <begin position="144"/>
        <end position="271"/>
    </location>
</feature>
<comment type="similarity">
    <text evidence="1 7">Belongs to the NOB1 family.</text>
</comment>
<accession>A0A0F7SK01</accession>
<dbReference type="SUPFAM" id="SSF144206">
    <property type="entry name" value="NOB1 zinc finger-like"/>
    <property type="match status" value="1"/>
</dbReference>
<reference evidence="12" key="1">
    <citation type="submission" date="2014-08" db="EMBL/GenBank/DDBJ databases">
        <authorList>
            <person name="Sharma Rahul"/>
            <person name="Thines Marco"/>
        </authorList>
    </citation>
    <scope>NUCLEOTIDE SEQUENCE</scope>
</reference>
<feature type="compositionally biased region" description="Low complexity" evidence="9">
    <location>
        <begin position="286"/>
        <end position="323"/>
    </location>
</feature>
<dbReference type="PANTHER" id="PTHR12814:SF2">
    <property type="entry name" value="RNA-BINDING PROTEIN NOB1"/>
    <property type="match status" value="1"/>
</dbReference>
<keyword evidence="2" id="KW-0540">Nuclease</keyword>
<dbReference type="GO" id="GO:0000502">
    <property type="term" value="C:proteasome complex"/>
    <property type="evidence" value="ECO:0007669"/>
    <property type="project" value="UniProtKB-KW"/>
</dbReference>
<keyword evidence="5 7" id="KW-0862">Zinc</keyword>
<keyword evidence="3 7" id="KW-0479">Metal-binding</keyword>
<evidence type="ECO:0000256" key="7">
    <source>
        <dbReference type="PIRNR" id="PIRNR037125"/>
    </source>
</evidence>
<dbReference type="AlphaFoldDB" id="A0A0F7SK01"/>
<evidence type="ECO:0000256" key="2">
    <source>
        <dbReference type="ARBA" id="ARBA00022722"/>
    </source>
</evidence>
<feature type="compositionally biased region" description="Low complexity" evidence="9">
    <location>
        <begin position="1"/>
        <end position="35"/>
    </location>
</feature>
<feature type="binding site" evidence="8">
    <location>
        <position position="437"/>
    </location>
    <ligand>
        <name>Zn(2+)</name>
        <dbReference type="ChEBI" id="CHEBI:29105"/>
    </ligand>
</feature>
<evidence type="ECO:0000256" key="8">
    <source>
        <dbReference type="PIRSR" id="PIRSR037125-1"/>
    </source>
</evidence>
<keyword evidence="6 7" id="KW-0539">Nucleus</keyword>
<feature type="region of interest" description="Disordered" evidence="9">
    <location>
        <begin position="553"/>
        <end position="590"/>
    </location>
</feature>
<evidence type="ECO:0000259" key="11">
    <source>
        <dbReference type="Pfam" id="PF17146"/>
    </source>
</evidence>
<protein>
    <recommendedName>
        <fullName evidence="7">20S-pre-rRNA D-site endonuclease NOB1</fullName>
    </recommendedName>
</protein>
<dbReference type="CDD" id="cd09876">
    <property type="entry name" value="PIN_Nob1-like"/>
    <property type="match status" value="1"/>
</dbReference>
<dbReference type="Gene3D" id="3.40.50.1010">
    <property type="entry name" value="5'-nuclease"/>
    <property type="match status" value="1"/>
</dbReference>
<organism evidence="12">
    <name type="scientific">Phaffia rhodozyma</name>
    <name type="common">Yeast</name>
    <name type="synonym">Xanthophyllomyces dendrorhous</name>
    <dbReference type="NCBI Taxonomy" id="264483"/>
    <lineage>
        <taxon>Eukaryota</taxon>
        <taxon>Fungi</taxon>
        <taxon>Dikarya</taxon>
        <taxon>Basidiomycota</taxon>
        <taxon>Agaricomycotina</taxon>
        <taxon>Tremellomycetes</taxon>
        <taxon>Cystofilobasidiales</taxon>
        <taxon>Mrakiaceae</taxon>
        <taxon>Phaffia</taxon>
    </lineage>
</organism>
<dbReference type="PANTHER" id="PTHR12814">
    <property type="entry name" value="RNA-BINDING PROTEIN NOB1"/>
    <property type="match status" value="1"/>
</dbReference>
<dbReference type="Pfam" id="PF08772">
    <property type="entry name" value="Zn_ribbon_NOB1"/>
    <property type="match status" value="1"/>
</dbReference>